<name>A0A382LE20_9ZZZZ</name>
<reference evidence="1" key="1">
    <citation type="submission" date="2018-05" db="EMBL/GenBank/DDBJ databases">
        <authorList>
            <person name="Lanie J.A."/>
            <person name="Ng W.-L."/>
            <person name="Kazmierczak K.M."/>
            <person name="Andrzejewski T.M."/>
            <person name="Davidsen T.M."/>
            <person name="Wayne K.J."/>
            <person name="Tettelin H."/>
            <person name="Glass J.I."/>
            <person name="Rusch D."/>
            <person name="Podicherti R."/>
            <person name="Tsui H.-C.T."/>
            <person name="Winkler M.E."/>
        </authorList>
    </citation>
    <scope>NUCLEOTIDE SEQUENCE</scope>
</reference>
<sequence length="168" mass="19614">VIARKYDDRVVGLPRLLKSRQYRFNPAIKHSNVPEVPSPQLTPVTLRIFRATFLRLGYVMLGTDTIERRGVVSWFLQEKRTHRQLCWVIHFIQWAVVRRVRLEHVDVHQPRLPIFTAIFDEIDGIPTQEHRHRIVHGKVATLSLCVRLVPLVIALRLVPLTDEIVEVV</sequence>
<organism evidence="1">
    <name type="scientific">marine metagenome</name>
    <dbReference type="NCBI Taxonomy" id="408172"/>
    <lineage>
        <taxon>unclassified sequences</taxon>
        <taxon>metagenomes</taxon>
        <taxon>ecological metagenomes</taxon>
    </lineage>
</organism>
<dbReference type="EMBL" id="UINC01086545">
    <property type="protein sequence ID" value="SVC35114.1"/>
    <property type="molecule type" value="Genomic_DNA"/>
</dbReference>
<proteinExistence type="predicted"/>
<gene>
    <name evidence="1" type="ORF">METZ01_LOCUS287968</name>
</gene>
<dbReference type="AlphaFoldDB" id="A0A382LE20"/>
<evidence type="ECO:0000313" key="1">
    <source>
        <dbReference type="EMBL" id="SVC35114.1"/>
    </source>
</evidence>
<protein>
    <submittedName>
        <fullName evidence="1">Uncharacterized protein</fullName>
    </submittedName>
</protein>
<accession>A0A382LE20</accession>
<feature type="non-terminal residue" evidence="1">
    <location>
        <position position="1"/>
    </location>
</feature>